<sequence length="99" mass="11397">MLRLKKKRRKSILILPKAQQVLVSMWTIFKHSQLKDIFRNEVCWEEGFTLASKAKGIVEEKTIAQGLIKKAEEHPEKSLTNLLKQLGYSVTVSFKEVAI</sequence>
<evidence type="ECO:0000313" key="2">
    <source>
        <dbReference type="Proteomes" id="UP001312865"/>
    </source>
</evidence>
<dbReference type="EMBL" id="JBBAXC010000012">
    <property type="protein sequence ID" value="MEI5908269.1"/>
    <property type="molecule type" value="Genomic_DNA"/>
</dbReference>
<evidence type="ECO:0000313" key="1">
    <source>
        <dbReference type="EMBL" id="MEI5908269.1"/>
    </source>
</evidence>
<accession>A0ABU8HGL7</accession>
<protein>
    <submittedName>
        <fullName evidence="1">Uncharacterized protein</fullName>
    </submittedName>
</protein>
<comment type="caution">
    <text evidence="1">The sequence shown here is derived from an EMBL/GenBank/DDBJ whole genome shotgun (WGS) entry which is preliminary data.</text>
</comment>
<proteinExistence type="predicted"/>
<name>A0ABU8HGL7_9BACI</name>
<keyword evidence="2" id="KW-1185">Reference proteome</keyword>
<gene>
    <name evidence="1" type="ORF">WAK64_14515</name>
</gene>
<organism evidence="1 2">
    <name type="scientific">Bacillus spongiae</name>
    <dbReference type="NCBI Taxonomy" id="2683610"/>
    <lineage>
        <taxon>Bacteria</taxon>
        <taxon>Bacillati</taxon>
        <taxon>Bacillota</taxon>
        <taxon>Bacilli</taxon>
        <taxon>Bacillales</taxon>
        <taxon>Bacillaceae</taxon>
        <taxon>Bacillus</taxon>
    </lineage>
</organism>
<dbReference type="Proteomes" id="UP001312865">
    <property type="component" value="Unassembled WGS sequence"/>
</dbReference>
<reference evidence="1 2" key="1">
    <citation type="journal article" date="2018" name="J. Microbiol.">
        <title>Bacillus spongiae sp. nov., isolated from sponge of Jeju Island.</title>
        <authorList>
            <person name="Lee G.E."/>
            <person name="Im W.T."/>
            <person name="Park J.S."/>
        </authorList>
    </citation>
    <scope>NUCLEOTIDE SEQUENCE [LARGE SCALE GENOMIC DNA]</scope>
    <source>
        <strain evidence="1 2">135PIL107-10</strain>
    </source>
</reference>